<comment type="subcellular location">
    <subcellularLocation>
        <location evidence="1">Cell membrane</location>
        <topology evidence="1">Multi-pass membrane protein</topology>
    </subcellularLocation>
</comment>
<feature type="transmembrane region" description="Helical" evidence="8">
    <location>
        <begin position="153"/>
        <end position="171"/>
    </location>
</feature>
<dbReference type="GO" id="GO:0006508">
    <property type="term" value="P:proteolysis"/>
    <property type="evidence" value="ECO:0007669"/>
    <property type="project" value="UniProtKB-KW"/>
</dbReference>
<keyword evidence="3" id="KW-0645">Protease</keyword>
<dbReference type="STRING" id="1155689.SAMN05444278_104204"/>
<evidence type="ECO:0000256" key="3">
    <source>
        <dbReference type="ARBA" id="ARBA00022670"/>
    </source>
</evidence>
<evidence type="ECO:0000256" key="1">
    <source>
        <dbReference type="ARBA" id="ARBA00004651"/>
    </source>
</evidence>
<dbReference type="Proteomes" id="UP000184462">
    <property type="component" value="Unassembled WGS sequence"/>
</dbReference>
<evidence type="ECO:0000313" key="9">
    <source>
        <dbReference type="EMBL" id="SHE71985.1"/>
    </source>
</evidence>
<evidence type="ECO:0000256" key="4">
    <source>
        <dbReference type="ARBA" id="ARBA00022692"/>
    </source>
</evidence>
<dbReference type="EMBL" id="FQTW01000004">
    <property type="protein sequence ID" value="SHE71985.1"/>
    <property type="molecule type" value="Genomic_DNA"/>
</dbReference>
<keyword evidence="4 8" id="KW-0812">Transmembrane</keyword>
<keyword evidence="7 8" id="KW-0472">Membrane</keyword>
<dbReference type="AlphaFoldDB" id="A0A1M4VSY6"/>
<evidence type="ECO:0000256" key="6">
    <source>
        <dbReference type="ARBA" id="ARBA00022989"/>
    </source>
</evidence>
<proteinExistence type="predicted"/>
<dbReference type="NCBIfam" id="TIGR04178">
    <property type="entry name" value="exo_archaeo"/>
    <property type="match status" value="1"/>
</dbReference>
<feature type="transmembrane region" description="Helical" evidence="8">
    <location>
        <begin position="83"/>
        <end position="107"/>
    </location>
</feature>
<keyword evidence="6 8" id="KW-1133">Transmembrane helix</keyword>
<evidence type="ECO:0000256" key="5">
    <source>
        <dbReference type="ARBA" id="ARBA00022801"/>
    </source>
</evidence>
<name>A0A1M4VSY6_9FLAO</name>
<dbReference type="RefSeq" id="WP_073192907.1">
    <property type="nucleotide sequence ID" value="NZ_FQTW01000004.1"/>
</dbReference>
<keyword evidence="2" id="KW-1003">Cell membrane</keyword>
<keyword evidence="10" id="KW-1185">Reference proteome</keyword>
<feature type="transmembrane region" description="Helical" evidence="8">
    <location>
        <begin position="9"/>
        <end position="31"/>
    </location>
</feature>
<evidence type="ECO:0000313" key="10">
    <source>
        <dbReference type="Proteomes" id="UP000184462"/>
    </source>
</evidence>
<evidence type="ECO:0000256" key="7">
    <source>
        <dbReference type="ARBA" id="ARBA00023136"/>
    </source>
</evidence>
<dbReference type="GO" id="GO:0005886">
    <property type="term" value="C:plasma membrane"/>
    <property type="evidence" value="ECO:0007669"/>
    <property type="project" value="UniProtKB-SubCell"/>
</dbReference>
<dbReference type="InterPro" id="IPR026392">
    <property type="entry name" value="Exo/Archaeosortase_dom"/>
</dbReference>
<evidence type="ECO:0000256" key="8">
    <source>
        <dbReference type="SAM" id="Phobius"/>
    </source>
</evidence>
<protein>
    <submittedName>
        <fullName evidence="9">Exosortase family protein XrtF</fullName>
    </submittedName>
</protein>
<dbReference type="NCBIfam" id="TIGR04128">
    <property type="entry name" value="exoso_Fjoh_1448"/>
    <property type="match status" value="1"/>
</dbReference>
<feature type="transmembrane region" description="Helical" evidence="8">
    <location>
        <begin position="114"/>
        <end position="141"/>
    </location>
</feature>
<dbReference type="Pfam" id="PF09721">
    <property type="entry name" value="Exosortase_EpsH"/>
    <property type="match status" value="1"/>
</dbReference>
<organism evidence="9 10">
    <name type="scientific">Psychroflexus salarius</name>
    <dbReference type="NCBI Taxonomy" id="1155689"/>
    <lineage>
        <taxon>Bacteria</taxon>
        <taxon>Pseudomonadati</taxon>
        <taxon>Bacteroidota</taxon>
        <taxon>Flavobacteriia</taxon>
        <taxon>Flavobacteriales</taxon>
        <taxon>Flavobacteriaceae</taxon>
        <taxon>Psychroflexus</taxon>
    </lineage>
</organism>
<dbReference type="InterPro" id="IPR026323">
    <property type="entry name" value="Exosortase-related_prot_XrtF"/>
</dbReference>
<accession>A0A1M4VSY6</accession>
<dbReference type="GO" id="GO:0008233">
    <property type="term" value="F:peptidase activity"/>
    <property type="evidence" value="ECO:0007669"/>
    <property type="project" value="UniProtKB-KW"/>
</dbReference>
<sequence length="178" mass="20613">MELIKKNKAVLKFLGIFFGSYLIFTIAYNYYLTNFSSQTYYPEIITHVVTLQSQELIEAFGYTTKSIKSLNDPSMRLGVNGQYLVRIVEGCNAISVMILFMAFILAFKTTWKKTLLYILAGLAIIYALNIVRIALLTIALYEYPQYEHFLHGTVFPAIIYGVVFLLWFIWIKNFKPKK</sequence>
<dbReference type="InterPro" id="IPR019127">
    <property type="entry name" value="Exosortase"/>
</dbReference>
<keyword evidence="5" id="KW-0378">Hydrolase</keyword>
<reference evidence="9 10" key="1">
    <citation type="submission" date="2016-11" db="EMBL/GenBank/DDBJ databases">
        <authorList>
            <person name="Jaros S."/>
            <person name="Januszkiewicz K."/>
            <person name="Wedrychowicz H."/>
        </authorList>
    </citation>
    <scope>NUCLEOTIDE SEQUENCE [LARGE SCALE GENOMIC DNA]</scope>
    <source>
        <strain evidence="9 10">DSM 25661</strain>
    </source>
</reference>
<dbReference type="OrthoDB" id="678161at2"/>
<gene>
    <name evidence="9" type="ORF">SAMN05444278_104204</name>
</gene>
<evidence type="ECO:0000256" key="2">
    <source>
        <dbReference type="ARBA" id="ARBA00022475"/>
    </source>
</evidence>